<proteinExistence type="predicted"/>
<evidence type="ECO:0000313" key="3">
    <source>
        <dbReference type="EMBL" id="NYE03629.1"/>
    </source>
</evidence>
<dbReference type="PANTHER" id="PTHR12526:SF638">
    <property type="entry name" value="SPORE COAT PROTEIN SA"/>
    <property type="match status" value="1"/>
</dbReference>
<dbReference type="GO" id="GO:0016757">
    <property type="term" value="F:glycosyltransferase activity"/>
    <property type="evidence" value="ECO:0007669"/>
    <property type="project" value="InterPro"/>
</dbReference>
<name>A0A852T729_9BACI</name>
<evidence type="ECO:0000259" key="1">
    <source>
        <dbReference type="Pfam" id="PF00534"/>
    </source>
</evidence>
<evidence type="ECO:0000259" key="2">
    <source>
        <dbReference type="Pfam" id="PF13439"/>
    </source>
</evidence>
<dbReference type="InterPro" id="IPR001296">
    <property type="entry name" value="Glyco_trans_1"/>
</dbReference>
<dbReference type="SUPFAM" id="SSF53756">
    <property type="entry name" value="UDP-Glycosyltransferase/glycogen phosphorylase"/>
    <property type="match status" value="1"/>
</dbReference>
<comment type="caution">
    <text evidence="3">The sequence shown here is derived from an EMBL/GenBank/DDBJ whole genome shotgun (WGS) entry which is preliminary data.</text>
</comment>
<accession>A0A852T729</accession>
<protein>
    <submittedName>
        <fullName evidence="3">Glycosyltransferase involved in cell wall biosynthesis</fullName>
    </submittedName>
</protein>
<gene>
    <name evidence="3" type="ORF">F4694_000348</name>
</gene>
<organism evidence="3 4">
    <name type="scientific">Neobacillus niacini</name>
    <dbReference type="NCBI Taxonomy" id="86668"/>
    <lineage>
        <taxon>Bacteria</taxon>
        <taxon>Bacillati</taxon>
        <taxon>Bacillota</taxon>
        <taxon>Bacilli</taxon>
        <taxon>Bacillales</taxon>
        <taxon>Bacillaceae</taxon>
        <taxon>Neobacillus</taxon>
    </lineage>
</organism>
<dbReference type="AlphaFoldDB" id="A0A852T729"/>
<dbReference type="Pfam" id="PF13439">
    <property type="entry name" value="Glyco_transf_4"/>
    <property type="match status" value="1"/>
</dbReference>
<reference evidence="4" key="1">
    <citation type="submission" date="2020-07" db="EMBL/GenBank/DDBJ databases">
        <authorList>
            <person name="Partida-Martinez L."/>
            <person name="Huntemann M."/>
            <person name="Clum A."/>
            <person name="Wang J."/>
            <person name="Palaniappan K."/>
            <person name="Ritter S."/>
            <person name="Chen I.-M."/>
            <person name="Stamatis D."/>
            <person name="Reddy T."/>
            <person name="O'Malley R."/>
            <person name="Daum C."/>
            <person name="Shapiro N."/>
            <person name="Ivanova N."/>
            <person name="Kyrpides N."/>
            <person name="Woyke T."/>
        </authorList>
    </citation>
    <scope>NUCLEOTIDE SEQUENCE [LARGE SCALE GENOMIC DNA]</scope>
    <source>
        <strain evidence="4">AT2.8</strain>
    </source>
</reference>
<evidence type="ECO:0000313" key="4">
    <source>
        <dbReference type="Proteomes" id="UP000548423"/>
    </source>
</evidence>
<sequence>MKKIMYILNYPGDGGTEKYVLNLISALGKERCVFVYSENGPFLGRFKELGIPTYQVTMSGPFDLKAARKIKKICKQEGVRYIHAQFLRENYIALLSRIFGSKVKVIWTYHVNVPMPALFRFLNRFMIRLNHRVISVANFIKMELLQKGIPEDKITVIYNGISEPRVDHIDRVNSIEKVISVVGRLSEEKGHKFLFQSLAKLKVNHPQLKWKLNIVGDGPLKEELNSLADSLNLRANINFQGFVNNMNTVYLNSDLIVLPSENEAFPFVAIEALAYEKPVISTNVGGLPEIIRHNETGILVPYGDENAMADCILRVLEDEDFAKKIAKSGKHFFLKNLTFDKMLNQTLAIYDLENER</sequence>
<feature type="domain" description="Glycosyltransferase subfamily 4-like N-terminal" evidence="2">
    <location>
        <begin position="14"/>
        <end position="162"/>
    </location>
</feature>
<dbReference type="EMBL" id="JACCBX010000001">
    <property type="protein sequence ID" value="NYE03629.1"/>
    <property type="molecule type" value="Genomic_DNA"/>
</dbReference>
<feature type="domain" description="Glycosyl transferase family 1" evidence="1">
    <location>
        <begin position="175"/>
        <end position="331"/>
    </location>
</feature>
<dbReference type="CDD" id="cd03801">
    <property type="entry name" value="GT4_PimA-like"/>
    <property type="match status" value="1"/>
</dbReference>
<dbReference type="Proteomes" id="UP000548423">
    <property type="component" value="Unassembled WGS sequence"/>
</dbReference>
<dbReference type="PANTHER" id="PTHR12526">
    <property type="entry name" value="GLYCOSYLTRANSFERASE"/>
    <property type="match status" value="1"/>
</dbReference>
<reference evidence="4" key="2">
    <citation type="submission" date="2020-08" db="EMBL/GenBank/DDBJ databases">
        <title>The Agave Microbiome: Exploring the role of microbial communities in plant adaptations to desert environments.</title>
        <authorList>
            <person name="Partida-Martinez L.P."/>
        </authorList>
    </citation>
    <scope>NUCLEOTIDE SEQUENCE [LARGE SCALE GENOMIC DNA]</scope>
    <source>
        <strain evidence="4">AT2.8</strain>
    </source>
</reference>
<dbReference type="Pfam" id="PF00534">
    <property type="entry name" value="Glycos_transf_1"/>
    <property type="match status" value="1"/>
</dbReference>
<dbReference type="InterPro" id="IPR028098">
    <property type="entry name" value="Glyco_trans_4-like_N"/>
</dbReference>
<dbReference type="Gene3D" id="3.40.50.2000">
    <property type="entry name" value="Glycogen Phosphorylase B"/>
    <property type="match status" value="2"/>
</dbReference>